<keyword evidence="3" id="KW-0645">Protease</keyword>
<dbReference type="InterPro" id="IPR012338">
    <property type="entry name" value="Beta-lactam/transpept-like"/>
</dbReference>
<comment type="similarity">
    <text evidence="1">Belongs to the peptidase S13 family.</text>
</comment>
<dbReference type="PANTHER" id="PTHR30023:SF0">
    <property type="entry name" value="PENICILLIN-SENSITIVE CARBOXYPEPTIDASE A"/>
    <property type="match status" value="1"/>
</dbReference>
<dbReference type="AlphaFoldDB" id="A0A3N9UWU8"/>
<dbReference type="EMBL" id="RRCT01000001">
    <property type="protein sequence ID" value="RQW76336.1"/>
    <property type="molecule type" value="Genomic_DNA"/>
</dbReference>
<dbReference type="InterPro" id="IPR000667">
    <property type="entry name" value="Peptidase_S13"/>
</dbReference>
<proteinExistence type="inferred from homology"/>
<dbReference type="PANTHER" id="PTHR30023">
    <property type="entry name" value="D-ALANYL-D-ALANINE CARBOXYPEPTIDASE"/>
    <property type="match status" value="1"/>
</dbReference>
<gene>
    <name evidence="3" type="primary">dacB</name>
    <name evidence="3" type="ORF">EBB45_01960</name>
</gene>
<evidence type="ECO:0000256" key="2">
    <source>
        <dbReference type="ARBA" id="ARBA00022801"/>
    </source>
</evidence>
<organism evidence="3 4">
    <name type="scientific">Lysinibacillus composti</name>
    <dbReference type="NCBI Taxonomy" id="720633"/>
    <lineage>
        <taxon>Bacteria</taxon>
        <taxon>Bacillati</taxon>
        <taxon>Bacillota</taxon>
        <taxon>Bacilli</taxon>
        <taxon>Bacillales</taxon>
        <taxon>Bacillaceae</taxon>
        <taxon>Lysinibacillus</taxon>
    </lineage>
</organism>
<comment type="caution">
    <text evidence="3">The sequence shown here is derived from an EMBL/GenBank/DDBJ whole genome shotgun (WGS) entry which is preliminary data.</text>
</comment>
<dbReference type="PRINTS" id="PR00922">
    <property type="entry name" value="DADACBPTASE3"/>
</dbReference>
<evidence type="ECO:0000256" key="1">
    <source>
        <dbReference type="ARBA" id="ARBA00006096"/>
    </source>
</evidence>
<dbReference type="Pfam" id="PF02113">
    <property type="entry name" value="Peptidase_S13"/>
    <property type="match status" value="1"/>
</dbReference>
<dbReference type="Gene3D" id="3.40.710.10">
    <property type="entry name" value="DD-peptidase/beta-lactamase superfamily"/>
    <property type="match status" value="2"/>
</dbReference>
<dbReference type="GO" id="GO:0000270">
    <property type="term" value="P:peptidoglycan metabolic process"/>
    <property type="evidence" value="ECO:0007669"/>
    <property type="project" value="TreeGrafter"/>
</dbReference>
<dbReference type="EC" id="3.4.16.4" evidence="3"/>
<protein>
    <submittedName>
        <fullName evidence="3">D-alanyl-D-alanine carboxypeptidase/D-alanyl-D-alanine-endopeptidase</fullName>
        <ecNumber evidence="3">3.4.16.4</ecNumber>
    </submittedName>
</protein>
<dbReference type="RefSeq" id="WP_124762072.1">
    <property type="nucleotide sequence ID" value="NZ_JAFBDY010000001.1"/>
</dbReference>
<keyword evidence="4" id="KW-1185">Reference proteome</keyword>
<reference evidence="3 4" key="1">
    <citation type="journal article" date="2013" name="J. Microbiol.">
        <title>Lysinibacillus chungkukjangi sp. nov., isolated from Chungkukjang, Korean fermented soybean food.</title>
        <authorList>
            <person name="Kim S.J."/>
            <person name="Jang Y.H."/>
            <person name="Hamada M."/>
            <person name="Ahn J.H."/>
            <person name="Weon H.Y."/>
            <person name="Suzuki K."/>
            <person name="Whang K.S."/>
            <person name="Kwon S.W."/>
        </authorList>
    </citation>
    <scope>NUCLEOTIDE SEQUENCE [LARGE SCALE GENOMIC DNA]</scope>
    <source>
        <strain evidence="3 4">MCCC 1A12701</strain>
    </source>
</reference>
<dbReference type="GO" id="GO:0006508">
    <property type="term" value="P:proteolysis"/>
    <property type="evidence" value="ECO:0007669"/>
    <property type="project" value="InterPro"/>
</dbReference>
<dbReference type="NCBIfam" id="TIGR00666">
    <property type="entry name" value="PBP4"/>
    <property type="match status" value="1"/>
</dbReference>
<keyword evidence="2 3" id="KW-0378">Hydrolase</keyword>
<accession>A0A3N9UWU8</accession>
<dbReference type="Proteomes" id="UP000274033">
    <property type="component" value="Unassembled WGS sequence"/>
</dbReference>
<sequence length="478" mass="52510">MKKFSIYIIAIILVLSNLFVVSEVSAASSLDQTVKSNLGTKNISVSLRSLQTGNVLYEYNGDFGVKPASTLKLLTAATALDVLGPNYRFKTEVYVDGNIENNVLQGDLYIKGGGDPTLQKENFLTFAVALKRNGIRTITGNVYGDDYAFVGSQLTPGIYPEDESYYYAPRITALTMSPNDDYDAGTMIVNVKPTTIGKAANYIAEPNTSGMRIINKSKTVNRGQKNTIKIERKYRTNEIIITGNIPLGSTSREWVTLYDPTINTLQALKTTIEGTGIKFSKTASLTRKAVPSDAKLIYTKQSIPLKTIMNPFMKLSNNSIADILVKTMGREVHGEGSTENGLKVLKTYGDSIGLHMDEWSFEDGSGMSHKNKVSANELSLLLLKVRQEPNYKLFKSSLPIGGERSRLVGGSLKNRFTAPSYKNRVVAKTGSITGVYTLSGYVTGKSGRMYAFTIMTQYQPSVKINQIDTVVKKIISLY</sequence>
<name>A0A3N9UWU8_9BACI</name>
<dbReference type="GO" id="GO:0009002">
    <property type="term" value="F:serine-type D-Ala-D-Ala carboxypeptidase activity"/>
    <property type="evidence" value="ECO:0007669"/>
    <property type="project" value="UniProtKB-EC"/>
</dbReference>
<dbReference type="SUPFAM" id="SSF56601">
    <property type="entry name" value="beta-lactamase/transpeptidase-like"/>
    <property type="match status" value="1"/>
</dbReference>
<dbReference type="Gene3D" id="3.50.80.20">
    <property type="entry name" value="D-Ala-D-Ala carboxypeptidase C, peptidase S13"/>
    <property type="match status" value="1"/>
</dbReference>
<evidence type="ECO:0000313" key="4">
    <source>
        <dbReference type="Proteomes" id="UP000274033"/>
    </source>
</evidence>
<keyword evidence="3" id="KW-0121">Carboxypeptidase</keyword>
<evidence type="ECO:0000313" key="3">
    <source>
        <dbReference type="EMBL" id="RQW76336.1"/>
    </source>
</evidence>
<dbReference type="OrthoDB" id="9802627at2"/>